<dbReference type="RefSeq" id="WP_317704742.1">
    <property type="nucleotide sequence ID" value="NZ_AP024714.1"/>
</dbReference>
<accession>A0AAU9CH74</accession>
<dbReference type="Proteomes" id="UP001321825">
    <property type="component" value="Chromosome"/>
</dbReference>
<keyword evidence="2" id="KW-1185">Reference proteome</keyword>
<reference evidence="2" key="1">
    <citation type="journal article" date="2024" name="Int. J. Syst. Evol. Microbiol.">
        <title>Methylomarinovum tepidoasis sp. nov., a moderately thermophilic methanotroph of the family Methylothermaceae isolated from a deep-sea hydrothermal field.</title>
        <authorList>
            <person name="Hirayama H."/>
            <person name="Takaki Y."/>
            <person name="Abe M."/>
            <person name="Miyazaki M."/>
            <person name="Uematsu K."/>
            <person name="Matsui Y."/>
            <person name="Takai K."/>
        </authorList>
    </citation>
    <scope>NUCLEOTIDE SEQUENCE [LARGE SCALE GENOMIC DNA]</scope>
    <source>
        <strain evidence="2">IT-9</strain>
    </source>
</reference>
<dbReference type="EMBL" id="AP024714">
    <property type="protein sequence ID" value="BCX82340.1"/>
    <property type="molecule type" value="Genomic_DNA"/>
</dbReference>
<evidence type="ECO:0000313" key="1">
    <source>
        <dbReference type="EMBL" id="BCX82340.1"/>
    </source>
</evidence>
<evidence type="ECO:0000313" key="2">
    <source>
        <dbReference type="Proteomes" id="UP001321825"/>
    </source>
</evidence>
<proteinExistence type="predicted"/>
<dbReference type="AlphaFoldDB" id="A0AAU9CH74"/>
<gene>
    <name evidence="1" type="ORF">MIT9_P1926</name>
</gene>
<dbReference type="KEGG" id="mcau:MIT9_P1926"/>
<sequence length="78" mass="9334">MCRQETAERIREMAQELPEEDAIEVLKFIEYLRFRRLAGEDETSYLLKEPANRRRLLEAVEKIRKGRDIEAKELLPDD</sequence>
<protein>
    <submittedName>
        <fullName evidence="1">Antitoxin YefM</fullName>
    </submittedName>
</protein>
<dbReference type="Gene3D" id="6.10.250.330">
    <property type="match status" value="1"/>
</dbReference>
<organism evidence="1 2">
    <name type="scientific">Methylomarinovum caldicuralii</name>
    <dbReference type="NCBI Taxonomy" id="438856"/>
    <lineage>
        <taxon>Bacteria</taxon>
        <taxon>Pseudomonadati</taxon>
        <taxon>Pseudomonadota</taxon>
        <taxon>Gammaproteobacteria</taxon>
        <taxon>Methylococcales</taxon>
        <taxon>Methylothermaceae</taxon>
        <taxon>Methylomarinovum</taxon>
    </lineage>
</organism>
<name>A0AAU9CH74_9GAMM</name>